<protein>
    <submittedName>
        <fullName evidence="1">DUF3006 domain-containing protein</fullName>
    </submittedName>
</protein>
<dbReference type="RefSeq" id="WP_318066613.1">
    <property type="nucleotide sequence ID" value="NZ_JAWONS010000324.1"/>
</dbReference>
<sequence>MQYIIDRIVQEMVICENENGSMEKFTLKEIPREAKEGDVLLKTNGTFQLDREATDLRRQKMREKLNRLIK</sequence>
<evidence type="ECO:0000313" key="2">
    <source>
        <dbReference type="Proteomes" id="UP001276854"/>
    </source>
</evidence>
<dbReference type="EMBL" id="JAWONS010000324">
    <property type="protein sequence ID" value="MDW2800454.1"/>
    <property type="molecule type" value="Genomic_DNA"/>
</dbReference>
<name>A0ABU4GS39_9CLOT</name>
<gene>
    <name evidence="1" type="ORF">RZO55_23070</name>
</gene>
<keyword evidence="2" id="KW-1185">Reference proteome</keyword>
<dbReference type="Pfam" id="PF11213">
    <property type="entry name" value="DUF3006"/>
    <property type="match status" value="1"/>
</dbReference>
<reference evidence="1 2" key="1">
    <citation type="submission" date="2023-10" db="EMBL/GenBank/DDBJ databases">
        <title>A novel Glycoside Hydrolase 43-Like Enzyme from Clostrdium boliviensis is an Endo-xylanase, and a Candidate for Xylooligosaccharides Production from Different Xylan Substrates.</title>
        <authorList>
            <person name="Alvarez M.T."/>
            <person name="Rocabado-Villegas L.R."/>
            <person name="Salas-Veizaga D.M."/>
            <person name="Linares-Pasten J.A."/>
            <person name="Gudmundsdottir E.E."/>
            <person name="Hreggvidsson G.O."/>
            <person name="Adlercreutz P."/>
            <person name="Nordberg Karlsson E."/>
        </authorList>
    </citation>
    <scope>NUCLEOTIDE SEQUENCE [LARGE SCALE GENOMIC DNA]</scope>
    <source>
        <strain evidence="1 2">E-1</strain>
    </source>
</reference>
<evidence type="ECO:0000313" key="1">
    <source>
        <dbReference type="EMBL" id="MDW2800454.1"/>
    </source>
</evidence>
<accession>A0ABU4GS39</accession>
<dbReference type="Proteomes" id="UP001276854">
    <property type="component" value="Unassembled WGS sequence"/>
</dbReference>
<proteinExistence type="predicted"/>
<dbReference type="InterPro" id="IPR021377">
    <property type="entry name" value="DUF3006"/>
</dbReference>
<comment type="caution">
    <text evidence="1">The sequence shown here is derived from an EMBL/GenBank/DDBJ whole genome shotgun (WGS) entry which is preliminary data.</text>
</comment>
<organism evidence="1 2">
    <name type="scientific">Clostridium boliviensis</name>
    <dbReference type="NCBI Taxonomy" id="318465"/>
    <lineage>
        <taxon>Bacteria</taxon>
        <taxon>Bacillati</taxon>
        <taxon>Bacillota</taxon>
        <taxon>Clostridia</taxon>
        <taxon>Eubacteriales</taxon>
        <taxon>Clostridiaceae</taxon>
        <taxon>Clostridium</taxon>
    </lineage>
</organism>